<proteinExistence type="predicted"/>
<evidence type="ECO:0000313" key="1">
    <source>
        <dbReference type="EMBL" id="MCQ1537808.1"/>
    </source>
</evidence>
<gene>
    <name evidence="1" type="ORF">FTO68_02235</name>
</gene>
<dbReference type="SUPFAM" id="SSF53795">
    <property type="entry name" value="PEP carboxykinase-like"/>
    <property type="match status" value="1"/>
</dbReference>
<dbReference type="InterPro" id="IPR027417">
    <property type="entry name" value="P-loop_NTPase"/>
</dbReference>
<dbReference type="Gene3D" id="3.40.50.300">
    <property type="entry name" value="P-loop containing nucleotide triphosphate hydrolases"/>
    <property type="match status" value="1"/>
</dbReference>
<evidence type="ECO:0000313" key="2">
    <source>
        <dbReference type="Proteomes" id="UP001524383"/>
    </source>
</evidence>
<dbReference type="EMBL" id="VOTZ01000003">
    <property type="protein sequence ID" value="MCQ1537808.1"/>
    <property type="molecule type" value="Genomic_DNA"/>
</dbReference>
<protein>
    <submittedName>
        <fullName evidence="1">Aldolase</fullName>
    </submittedName>
</protein>
<sequence length="314" mass="35391">MGYEIVLIDSAEKDSLLTALDRSKLYEVRSEIYGCCIKLLTDSNDVRLRFSENFFFASQSIRSHGRLFVLYNAAFPENAVRYDPASKTAFLFNMTYYGWIKSIALALAGDILEDGHGIASCHGACLDRRGEGFAIVGTSGAGKTTQTYGFLLDRAVRAIADDWFFFRIFGEEALAYSSEKNFYIRSDLAAAWPGFAPLLERSDYDAEGRAVVDLRWAIGKGRIFPLTTLRRLLVLTPDAEGVRRLSTEEALFLLETHSYFNPHLLVKSGYKAQLRQQYYRQLLERVEVLLVGRKGTPGETLAVLREIIEGKYPV</sequence>
<organism evidence="1 2">
    <name type="scientific">Methanocalculus taiwanensis</name>
    <dbReference type="NCBI Taxonomy" id="106207"/>
    <lineage>
        <taxon>Archaea</taxon>
        <taxon>Methanobacteriati</taxon>
        <taxon>Methanobacteriota</taxon>
        <taxon>Stenosarchaea group</taxon>
        <taxon>Methanomicrobia</taxon>
        <taxon>Methanomicrobiales</taxon>
        <taxon>Methanocalculaceae</taxon>
        <taxon>Methanocalculus</taxon>
    </lineage>
</organism>
<name>A0ABD4TFQ2_9EURY</name>
<dbReference type="Proteomes" id="UP001524383">
    <property type="component" value="Unassembled WGS sequence"/>
</dbReference>
<accession>A0ABD4TFQ2</accession>
<dbReference type="RefSeq" id="WP_255331730.1">
    <property type="nucleotide sequence ID" value="NZ_VOTZ01000003.1"/>
</dbReference>
<reference evidence="1 2" key="1">
    <citation type="submission" date="2019-08" db="EMBL/GenBank/DDBJ databases">
        <authorList>
            <person name="Chen S.-C."/>
            <person name="Lai M.-C."/>
            <person name="You Y.-T."/>
        </authorList>
    </citation>
    <scope>NUCLEOTIDE SEQUENCE [LARGE SCALE GENOMIC DNA]</scope>
    <source>
        <strain evidence="1 2">P2F9704a</strain>
    </source>
</reference>
<keyword evidence="2" id="KW-1185">Reference proteome</keyword>
<dbReference type="AlphaFoldDB" id="A0ABD4TFQ2"/>
<comment type="caution">
    <text evidence="1">The sequence shown here is derived from an EMBL/GenBank/DDBJ whole genome shotgun (WGS) entry which is preliminary data.</text>
</comment>